<keyword evidence="2" id="KW-1185">Reference proteome</keyword>
<dbReference type="Proteomes" id="UP000694930">
    <property type="component" value="Chromosome 12"/>
</dbReference>
<feature type="domain" description="RNase H type-1" evidence="1">
    <location>
        <begin position="36"/>
        <end position="145"/>
    </location>
</feature>
<dbReference type="InterPro" id="IPR044730">
    <property type="entry name" value="RNase_H-like_dom_plant"/>
</dbReference>
<dbReference type="RefSeq" id="XP_015060553.1">
    <property type="nucleotide sequence ID" value="XM_015205067.1"/>
</dbReference>
<dbReference type="InterPro" id="IPR036397">
    <property type="entry name" value="RNaseH_sf"/>
</dbReference>
<evidence type="ECO:0000259" key="1">
    <source>
        <dbReference type="Pfam" id="PF13456"/>
    </source>
</evidence>
<dbReference type="GeneID" id="107006541"/>
<dbReference type="Gene3D" id="3.30.420.10">
    <property type="entry name" value="Ribonuclease H-like superfamily/Ribonuclease H"/>
    <property type="match status" value="1"/>
</dbReference>
<proteinExistence type="predicted"/>
<dbReference type="PANTHER" id="PTHR47723:SF7">
    <property type="entry name" value="RNASE H FAMILY PROTEIN"/>
    <property type="match status" value="1"/>
</dbReference>
<gene>
    <name evidence="3" type="primary">LOC107006541</name>
</gene>
<dbReference type="SUPFAM" id="SSF53098">
    <property type="entry name" value="Ribonuclease H-like"/>
    <property type="match status" value="1"/>
</dbReference>
<sequence>MVASCKHENMVKVVKWEKPIQPFLKLNADVITKYPGKIGGGGILRYHQANVIYAFTTALGFCTNKQAEIQAASHGLHWCIQHSYKKIHFEVDSELVIKWPSNQAKPPWELQQYTLELHRLMLKLKQLKYTHSYREANNTADHLSKCSRNRHCLTFLHQGTTPYSCKRKLHARQAWYGKLQEKENEKN</sequence>
<accession>A0ABM1FR61</accession>
<evidence type="ECO:0000313" key="2">
    <source>
        <dbReference type="Proteomes" id="UP000694930"/>
    </source>
</evidence>
<reference evidence="2" key="1">
    <citation type="journal article" date="2014" name="Nat. Genet.">
        <title>The genome of the stress-tolerant wild tomato species Solanum pennellii.</title>
        <authorList>
            <person name="Bolger A."/>
            <person name="Scossa F."/>
            <person name="Bolger M.E."/>
            <person name="Lanz C."/>
            <person name="Maumus F."/>
            <person name="Tohge T."/>
            <person name="Quesneville H."/>
            <person name="Alseekh S."/>
            <person name="Sorensen I."/>
            <person name="Lichtenstein G."/>
            <person name="Fich E.A."/>
            <person name="Conte M."/>
            <person name="Keller H."/>
            <person name="Schneeberger K."/>
            <person name="Schwacke R."/>
            <person name="Ofner I."/>
            <person name="Vrebalov J."/>
            <person name="Xu Y."/>
            <person name="Osorio S."/>
            <person name="Aflitos S.A."/>
            <person name="Schijlen E."/>
            <person name="Jimenez-Gomez J.M."/>
            <person name="Ryngajllo M."/>
            <person name="Kimura S."/>
            <person name="Kumar R."/>
            <person name="Koenig D."/>
            <person name="Headland L.R."/>
            <person name="Maloof J.N."/>
            <person name="Sinha N."/>
            <person name="van Ham R.C."/>
            <person name="Lankhorst R.K."/>
            <person name="Mao L."/>
            <person name="Vogel A."/>
            <person name="Arsova B."/>
            <person name="Panstruga R."/>
            <person name="Fei Z."/>
            <person name="Rose J.K."/>
            <person name="Zamir D."/>
            <person name="Carrari F."/>
            <person name="Giovannoni J.J."/>
            <person name="Weigel D."/>
            <person name="Usadel B."/>
            <person name="Fernie A.R."/>
        </authorList>
    </citation>
    <scope>NUCLEOTIDE SEQUENCE [LARGE SCALE GENOMIC DNA]</scope>
    <source>
        <strain evidence="2">cv. LA0716</strain>
    </source>
</reference>
<dbReference type="InterPro" id="IPR002156">
    <property type="entry name" value="RNaseH_domain"/>
</dbReference>
<dbReference type="InterPro" id="IPR012337">
    <property type="entry name" value="RNaseH-like_sf"/>
</dbReference>
<protein>
    <submittedName>
        <fullName evidence="3">Uncharacterized protein LOC107006541</fullName>
    </submittedName>
</protein>
<evidence type="ECO:0000313" key="3">
    <source>
        <dbReference type="RefSeq" id="XP_015060553.1"/>
    </source>
</evidence>
<organism evidence="2 3">
    <name type="scientific">Solanum pennellii</name>
    <name type="common">Tomato</name>
    <name type="synonym">Lycopersicon pennellii</name>
    <dbReference type="NCBI Taxonomy" id="28526"/>
    <lineage>
        <taxon>Eukaryota</taxon>
        <taxon>Viridiplantae</taxon>
        <taxon>Streptophyta</taxon>
        <taxon>Embryophyta</taxon>
        <taxon>Tracheophyta</taxon>
        <taxon>Spermatophyta</taxon>
        <taxon>Magnoliopsida</taxon>
        <taxon>eudicotyledons</taxon>
        <taxon>Gunneridae</taxon>
        <taxon>Pentapetalae</taxon>
        <taxon>asterids</taxon>
        <taxon>lamiids</taxon>
        <taxon>Solanales</taxon>
        <taxon>Solanaceae</taxon>
        <taxon>Solanoideae</taxon>
        <taxon>Solaneae</taxon>
        <taxon>Solanum</taxon>
        <taxon>Solanum subgen. Lycopersicon</taxon>
    </lineage>
</organism>
<name>A0ABM1FR61_SOLPN</name>
<dbReference type="Pfam" id="PF13456">
    <property type="entry name" value="RVT_3"/>
    <property type="match status" value="1"/>
</dbReference>
<dbReference type="CDD" id="cd06222">
    <property type="entry name" value="RNase_H_like"/>
    <property type="match status" value="1"/>
</dbReference>
<dbReference type="PANTHER" id="PTHR47723">
    <property type="entry name" value="OS05G0353850 PROTEIN"/>
    <property type="match status" value="1"/>
</dbReference>
<dbReference type="InterPro" id="IPR053151">
    <property type="entry name" value="RNase_H-like"/>
</dbReference>
<reference evidence="3" key="2">
    <citation type="submission" date="2025-08" db="UniProtKB">
        <authorList>
            <consortium name="RefSeq"/>
        </authorList>
    </citation>
    <scope>IDENTIFICATION</scope>
</reference>